<sequence length="21" mass="2450">MLVSFREKIFSNAPTKRSPKL</sequence>
<reference evidence="3" key="1">
    <citation type="submission" date="2022-11" db="UniProtKB">
        <authorList>
            <consortium name="WormBaseParasite"/>
        </authorList>
    </citation>
    <scope>IDENTIFICATION</scope>
</reference>
<accession>A0A915IT74</accession>
<keyword evidence="2" id="KW-1185">Reference proteome</keyword>
<name>A0A915IT74_ROMCU</name>
<feature type="region of interest" description="Disordered" evidence="1">
    <location>
        <begin position="1"/>
        <end position="21"/>
    </location>
</feature>
<protein>
    <submittedName>
        <fullName evidence="3">Uncharacterized protein</fullName>
    </submittedName>
</protein>
<evidence type="ECO:0000313" key="3">
    <source>
        <dbReference type="WBParaSite" id="nRc.2.0.1.t17394-RA"/>
    </source>
</evidence>
<proteinExistence type="predicted"/>
<evidence type="ECO:0000256" key="1">
    <source>
        <dbReference type="SAM" id="MobiDB-lite"/>
    </source>
</evidence>
<dbReference type="Proteomes" id="UP000887565">
    <property type="component" value="Unplaced"/>
</dbReference>
<organism evidence="2 3">
    <name type="scientific">Romanomermis culicivorax</name>
    <name type="common">Nematode worm</name>
    <dbReference type="NCBI Taxonomy" id="13658"/>
    <lineage>
        <taxon>Eukaryota</taxon>
        <taxon>Metazoa</taxon>
        <taxon>Ecdysozoa</taxon>
        <taxon>Nematoda</taxon>
        <taxon>Enoplea</taxon>
        <taxon>Dorylaimia</taxon>
        <taxon>Mermithida</taxon>
        <taxon>Mermithoidea</taxon>
        <taxon>Mermithidae</taxon>
        <taxon>Romanomermis</taxon>
    </lineage>
</organism>
<evidence type="ECO:0000313" key="2">
    <source>
        <dbReference type="Proteomes" id="UP000887565"/>
    </source>
</evidence>
<dbReference type="WBParaSite" id="nRc.2.0.1.t17394-RA">
    <property type="protein sequence ID" value="nRc.2.0.1.t17394-RA"/>
    <property type="gene ID" value="nRc.2.0.1.g17394"/>
</dbReference>
<dbReference type="AlphaFoldDB" id="A0A915IT74"/>